<dbReference type="STRING" id="51240.A0A2I4DM31"/>
<evidence type="ECO:0000313" key="4">
    <source>
        <dbReference type="RefSeq" id="XP_035544709.1"/>
    </source>
</evidence>
<proteinExistence type="predicted"/>
<gene>
    <name evidence="3 4" type="primary">LOC108981476</name>
</gene>
<dbReference type="RefSeq" id="XP_018808210.1">
    <property type="nucleotide sequence ID" value="XM_018952665.2"/>
</dbReference>
<dbReference type="PANTHER" id="PTHR47570:SF2">
    <property type="entry name" value="MYND-TYPE DOMAIN-CONTAINING PROTEIN"/>
    <property type="match status" value="1"/>
</dbReference>
<dbReference type="Proteomes" id="UP000235220">
    <property type="component" value="Chromosome 3"/>
</dbReference>
<evidence type="ECO:0000313" key="2">
    <source>
        <dbReference type="Proteomes" id="UP000235220"/>
    </source>
</evidence>
<sequence length="303" mass="33979">MDLHLKNLFDRFQEQFGSGPGLGLGSGTCLMKVEGIAPNFVKSLFKASTALCRTDPWRRLRPGHHFGIKVGKDLDWSGKKQPFPCAQFIGGDGGDIGFIMFRSYNDAKKMTGSRETIRVPNIELLRVTYERESLMFPSNRKMIKSLSLEASGTDRFPVIDVARCTSSGDLRFRNPTLEELRFVYAFMKATSLVHPLLQVDREGGPKWSMLMHFEPFIETVDVQWPPELSKSSDLVAVTVSHPPGQAYEEKATSTASSTPTKYAEPPKEDSFVDVKLYSTAGWRQCDMCDKEVHGEQCLCCGQF</sequence>
<accession>A0A2I4DM31</accession>
<dbReference type="Gramene" id="Jr03_10920_p1">
    <property type="protein sequence ID" value="cds.Jr03_10920_p1"/>
    <property type="gene ID" value="Jr03_10920"/>
</dbReference>
<evidence type="ECO:0000313" key="3">
    <source>
        <dbReference type="RefSeq" id="XP_018808210.1"/>
    </source>
</evidence>
<reference evidence="3 4" key="1">
    <citation type="submission" date="2025-04" db="UniProtKB">
        <authorList>
            <consortium name="RefSeq"/>
        </authorList>
    </citation>
    <scope>IDENTIFICATION</scope>
    <source>
        <tissue evidence="3 4">Leaves</tissue>
    </source>
</reference>
<dbReference type="PANTHER" id="PTHR47570">
    <property type="entry name" value="ZINC ION BINDING PROTEIN"/>
    <property type="match status" value="1"/>
</dbReference>
<dbReference type="GeneID" id="108981476"/>
<protein>
    <submittedName>
        <fullName evidence="3 4">Uncharacterized protein LOC108981476</fullName>
    </submittedName>
</protein>
<dbReference type="AlphaFoldDB" id="A0A2I4DM31"/>
<evidence type="ECO:0000256" key="1">
    <source>
        <dbReference type="SAM" id="MobiDB-lite"/>
    </source>
</evidence>
<organism evidence="2 3">
    <name type="scientific">Juglans regia</name>
    <name type="common">English walnut</name>
    <dbReference type="NCBI Taxonomy" id="51240"/>
    <lineage>
        <taxon>Eukaryota</taxon>
        <taxon>Viridiplantae</taxon>
        <taxon>Streptophyta</taxon>
        <taxon>Embryophyta</taxon>
        <taxon>Tracheophyta</taxon>
        <taxon>Spermatophyta</taxon>
        <taxon>Magnoliopsida</taxon>
        <taxon>eudicotyledons</taxon>
        <taxon>Gunneridae</taxon>
        <taxon>Pentapetalae</taxon>
        <taxon>rosids</taxon>
        <taxon>fabids</taxon>
        <taxon>Fagales</taxon>
        <taxon>Juglandaceae</taxon>
        <taxon>Juglans</taxon>
    </lineage>
</organism>
<dbReference type="RefSeq" id="XP_035544709.1">
    <property type="nucleotide sequence ID" value="XM_035688816.1"/>
</dbReference>
<name>A0A2I4DM31_JUGRE</name>
<dbReference type="OrthoDB" id="432970at2759"/>
<feature type="region of interest" description="Disordered" evidence="1">
    <location>
        <begin position="246"/>
        <end position="266"/>
    </location>
</feature>
<keyword evidence="2" id="KW-1185">Reference proteome</keyword>
<feature type="compositionally biased region" description="Low complexity" evidence="1">
    <location>
        <begin position="252"/>
        <end position="263"/>
    </location>
</feature>
<dbReference type="KEGG" id="jre:108981476"/>